<dbReference type="EC" id="2.6.1.100" evidence="2"/>
<organism evidence="2">
    <name type="scientific">candidate division TA06 bacterium ADurb.Bin417</name>
    <dbReference type="NCBI Taxonomy" id="1852828"/>
    <lineage>
        <taxon>Bacteria</taxon>
        <taxon>Bacteria division TA06</taxon>
    </lineage>
</organism>
<name>A0A1V5MIP3_UNCT6</name>
<dbReference type="GO" id="GO:0008483">
    <property type="term" value="F:transaminase activity"/>
    <property type="evidence" value="ECO:0007669"/>
    <property type="project" value="UniProtKB-KW"/>
</dbReference>
<dbReference type="CDD" id="cd00616">
    <property type="entry name" value="AHBA_syn"/>
    <property type="match status" value="1"/>
</dbReference>
<dbReference type="GO" id="GO:0000271">
    <property type="term" value="P:polysaccharide biosynthetic process"/>
    <property type="evidence" value="ECO:0007669"/>
    <property type="project" value="TreeGrafter"/>
</dbReference>
<dbReference type="InterPro" id="IPR015421">
    <property type="entry name" value="PyrdxlP-dep_Trfase_major"/>
</dbReference>
<dbReference type="Gene3D" id="3.40.640.10">
    <property type="entry name" value="Type I PLP-dependent aspartate aminotransferase-like (Major domain)"/>
    <property type="match status" value="1"/>
</dbReference>
<dbReference type="Pfam" id="PF01041">
    <property type="entry name" value="DegT_DnrJ_EryC1"/>
    <property type="match status" value="1"/>
</dbReference>
<dbReference type="Gene3D" id="3.90.1150.10">
    <property type="entry name" value="Aspartate Aminotransferase, domain 1"/>
    <property type="match status" value="1"/>
</dbReference>
<dbReference type="SUPFAM" id="SSF53383">
    <property type="entry name" value="PLP-dependent transferases"/>
    <property type="match status" value="1"/>
</dbReference>
<dbReference type="EMBL" id="MWAK01000054">
    <property type="protein sequence ID" value="OPZ92962.1"/>
    <property type="molecule type" value="Genomic_DNA"/>
</dbReference>
<accession>A0A1V5MIP3</accession>
<dbReference type="PANTHER" id="PTHR30244:SF34">
    <property type="entry name" value="DTDP-4-AMINO-4,6-DIDEOXYGALACTOSE TRANSAMINASE"/>
    <property type="match status" value="1"/>
</dbReference>
<gene>
    <name evidence="2" type="primary">btrR</name>
    <name evidence="2" type="ORF">BWY73_00551</name>
</gene>
<comment type="caution">
    <text evidence="2">The sequence shown here is derived from an EMBL/GenBank/DDBJ whole genome shotgun (WGS) entry which is preliminary data.</text>
</comment>
<dbReference type="PANTHER" id="PTHR30244">
    <property type="entry name" value="TRANSAMINASE"/>
    <property type="match status" value="1"/>
</dbReference>
<keyword evidence="1" id="KW-0663">Pyridoxal phosphate</keyword>
<protein>
    <submittedName>
        <fullName evidence="2">L-glutamine:2-deoxy-scyllo-inosose aminotransferase</fullName>
        <ecNumber evidence="2">2.6.1.100</ecNumber>
    </submittedName>
</protein>
<sequence>MNEKKRPVLAINGGERSIPEGFIKNWPPIDPVDEEYVLASLRGENHTFGPNCTAFEKEFAAWNGNQYAITTNSGTAALHMAVYSCDCGSGDEVIVPAYSWSSSATCILHHNAIPVFVDIDYATMNLDPDKIEAAITEKTKAIIVVHLHGLMADMEKITRLARKYGLKVIEDACQGHGARFQEKKSGHWGDCATFSFNQNKCLCSGEGGMFVTDNREMWEKARTLWSFGETRSPVESRDYHAYALGWMYRNNDLTAAFGRAQLTKLDRYLAVQAENAAVLLEELKGQPGLILPFVPEGHQPNWYNFTLRIDPEAFGCPSPTFRFRDAVLKAVRAEGVPTGIWQSYILPRMTVFQSRNGYGQGCPWICPNARNVIYNPEAYPAAQKHCETHFGLTTPLRAPNGTGVARKVAAAIRKVLENAGELNLEPEPKK</sequence>
<dbReference type="AlphaFoldDB" id="A0A1V5MIP3"/>
<dbReference type="InterPro" id="IPR015422">
    <property type="entry name" value="PyrdxlP-dep_Trfase_small"/>
</dbReference>
<dbReference type="Proteomes" id="UP000485484">
    <property type="component" value="Unassembled WGS sequence"/>
</dbReference>
<reference evidence="2" key="1">
    <citation type="submission" date="2017-02" db="EMBL/GenBank/DDBJ databases">
        <title>Delving into the versatile metabolic prowess of the omnipresent phylum Bacteroidetes.</title>
        <authorList>
            <person name="Nobu M.K."/>
            <person name="Mei R."/>
            <person name="Narihiro T."/>
            <person name="Kuroda K."/>
            <person name="Liu W.-T."/>
        </authorList>
    </citation>
    <scope>NUCLEOTIDE SEQUENCE</scope>
    <source>
        <strain evidence="2">ADurb.Bin417</strain>
    </source>
</reference>
<evidence type="ECO:0000313" key="2">
    <source>
        <dbReference type="EMBL" id="OPZ92962.1"/>
    </source>
</evidence>
<keyword evidence="2" id="KW-0808">Transferase</keyword>
<dbReference type="InterPro" id="IPR000653">
    <property type="entry name" value="DegT/StrS_aminotransferase"/>
</dbReference>
<proteinExistence type="inferred from homology"/>
<keyword evidence="2" id="KW-0032">Aminotransferase</keyword>
<dbReference type="GO" id="GO:0030170">
    <property type="term" value="F:pyridoxal phosphate binding"/>
    <property type="evidence" value="ECO:0007669"/>
    <property type="project" value="TreeGrafter"/>
</dbReference>
<comment type="similarity">
    <text evidence="1">Belongs to the DegT/DnrJ/EryC1 family.</text>
</comment>
<evidence type="ECO:0000256" key="1">
    <source>
        <dbReference type="RuleBase" id="RU004508"/>
    </source>
</evidence>
<dbReference type="InterPro" id="IPR015424">
    <property type="entry name" value="PyrdxlP-dep_Trfase"/>
</dbReference>